<gene>
    <name evidence="2" type="ORF">L873DRAFT_1794186</name>
</gene>
<dbReference type="Proteomes" id="UP000276215">
    <property type="component" value="Unassembled WGS sequence"/>
</dbReference>
<keyword evidence="3" id="KW-1185">Reference proteome</keyword>
<feature type="compositionally biased region" description="Acidic residues" evidence="1">
    <location>
        <begin position="98"/>
        <end position="108"/>
    </location>
</feature>
<name>A0A3N4J635_9PEZI</name>
<dbReference type="EMBL" id="ML120470">
    <property type="protein sequence ID" value="RPA92538.1"/>
    <property type="molecule type" value="Genomic_DNA"/>
</dbReference>
<organism evidence="2 3">
    <name type="scientific">Choiromyces venosus 120613-1</name>
    <dbReference type="NCBI Taxonomy" id="1336337"/>
    <lineage>
        <taxon>Eukaryota</taxon>
        <taxon>Fungi</taxon>
        <taxon>Dikarya</taxon>
        <taxon>Ascomycota</taxon>
        <taxon>Pezizomycotina</taxon>
        <taxon>Pezizomycetes</taxon>
        <taxon>Pezizales</taxon>
        <taxon>Tuberaceae</taxon>
        <taxon>Choiromyces</taxon>
    </lineage>
</organism>
<evidence type="ECO:0000256" key="1">
    <source>
        <dbReference type="SAM" id="MobiDB-lite"/>
    </source>
</evidence>
<feature type="compositionally biased region" description="Basic and acidic residues" evidence="1">
    <location>
        <begin position="79"/>
        <end position="97"/>
    </location>
</feature>
<sequence length="108" mass="12423">MCFLTLHIYPTCGHKLWTIEEACPDAMKDETFPYPACKIFTLEITATMFNEPPAERVVEVVVHEEGTCERLKPPCKFDMGVKEEEKEGREQQPKEEGKEGEEDEEGEK</sequence>
<evidence type="ECO:0000313" key="2">
    <source>
        <dbReference type="EMBL" id="RPA92538.1"/>
    </source>
</evidence>
<evidence type="ECO:0000313" key="3">
    <source>
        <dbReference type="Proteomes" id="UP000276215"/>
    </source>
</evidence>
<dbReference type="AlphaFoldDB" id="A0A3N4J635"/>
<feature type="region of interest" description="Disordered" evidence="1">
    <location>
        <begin position="79"/>
        <end position="108"/>
    </location>
</feature>
<accession>A0A3N4J635</accession>
<protein>
    <submittedName>
        <fullName evidence="2">Uncharacterized protein</fullName>
    </submittedName>
</protein>
<proteinExistence type="predicted"/>
<reference evidence="2 3" key="1">
    <citation type="journal article" date="2018" name="Nat. Ecol. Evol.">
        <title>Pezizomycetes genomes reveal the molecular basis of ectomycorrhizal truffle lifestyle.</title>
        <authorList>
            <person name="Murat C."/>
            <person name="Payen T."/>
            <person name="Noel B."/>
            <person name="Kuo A."/>
            <person name="Morin E."/>
            <person name="Chen J."/>
            <person name="Kohler A."/>
            <person name="Krizsan K."/>
            <person name="Balestrini R."/>
            <person name="Da Silva C."/>
            <person name="Montanini B."/>
            <person name="Hainaut M."/>
            <person name="Levati E."/>
            <person name="Barry K.W."/>
            <person name="Belfiori B."/>
            <person name="Cichocki N."/>
            <person name="Clum A."/>
            <person name="Dockter R.B."/>
            <person name="Fauchery L."/>
            <person name="Guy J."/>
            <person name="Iotti M."/>
            <person name="Le Tacon F."/>
            <person name="Lindquist E.A."/>
            <person name="Lipzen A."/>
            <person name="Malagnac F."/>
            <person name="Mello A."/>
            <person name="Molinier V."/>
            <person name="Miyauchi S."/>
            <person name="Poulain J."/>
            <person name="Riccioni C."/>
            <person name="Rubini A."/>
            <person name="Sitrit Y."/>
            <person name="Splivallo R."/>
            <person name="Traeger S."/>
            <person name="Wang M."/>
            <person name="Zifcakova L."/>
            <person name="Wipf D."/>
            <person name="Zambonelli A."/>
            <person name="Paolocci F."/>
            <person name="Nowrousian M."/>
            <person name="Ottonello S."/>
            <person name="Baldrian P."/>
            <person name="Spatafora J.W."/>
            <person name="Henrissat B."/>
            <person name="Nagy L.G."/>
            <person name="Aury J.M."/>
            <person name="Wincker P."/>
            <person name="Grigoriev I.V."/>
            <person name="Bonfante P."/>
            <person name="Martin F.M."/>
        </authorList>
    </citation>
    <scope>NUCLEOTIDE SEQUENCE [LARGE SCALE GENOMIC DNA]</scope>
    <source>
        <strain evidence="2 3">120613-1</strain>
    </source>
</reference>